<gene>
    <name evidence="2" type="ORF">H6P81_008004</name>
</gene>
<accession>A0AAV7F1S8</accession>
<evidence type="ECO:0000256" key="1">
    <source>
        <dbReference type="SAM" id="MobiDB-lite"/>
    </source>
</evidence>
<feature type="compositionally biased region" description="Pro residues" evidence="1">
    <location>
        <begin position="18"/>
        <end position="27"/>
    </location>
</feature>
<dbReference type="EMBL" id="JAINDJ010000003">
    <property type="protein sequence ID" value="KAG9455100.1"/>
    <property type="molecule type" value="Genomic_DNA"/>
</dbReference>
<feature type="compositionally biased region" description="Polar residues" evidence="1">
    <location>
        <begin position="7"/>
        <end position="16"/>
    </location>
</feature>
<reference evidence="2 3" key="1">
    <citation type="submission" date="2021-07" db="EMBL/GenBank/DDBJ databases">
        <title>The Aristolochia fimbriata genome: insights into angiosperm evolution, floral development and chemical biosynthesis.</title>
        <authorList>
            <person name="Jiao Y."/>
        </authorList>
    </citation>
    <scope>NUCLEOTIDE SEQUENCE [LARGE SCALE GENOMIC DNA]</scope>
    <source>
        <strain evidence="2">IBCAS-2021</strain>
        <tissue evidence="2">Leaf</tissue>
    </source>
</reference>
<proteinExistence type="predicted"/>
<keyword evidence="3" id="KW-1185">Reference proteome</keyword>
<comment type="caution">
    <text evidence="2">The sequence shown here is derived from an EMBL/GenBank/DDBJ whole genome shotgun (WGS) entry which is preliminary data.</text>
</comment>
<sequence>MRALLVSPTSHVTSTPRLCPPPPPPPGSRGLIREPDTAGPDCPARSRAEVASTRTRSVL</sequence>
<evidence type="ECO:0000313" key="3">
    <source>
        <dbReference type="Proteomes" id="UP000825729"/>
    </source>
</evidence>
<organism evidence="2 3">
    <name type="scientific">Aristolochia fimbriata</name>
    <name type="common">White veined hardy Dutchman's pipe vine</name>
    <dbReference type="NCBI Taxonomy" id="158543"/>
    <lineage>
        <taxon>Eukaryota</taxon>
        <taxon>Viridiplantae</taxon>
        <taxon>Streptophyta</taxon>
        <taxon>Embryophyta</taxon>
        <taxon>Tracheophyta</taxon>
        <taxon>Spermatophyta</taxon>
        <taxon>Magnoliopsida</taxon>
        <taxon>Magnoliidae</taxon>
        <taxon>Piperales</taxon>
        <taxon>Aristolochiaceae</taxon>
        <taxon>Aristolochia</taxon>
    </lineage>
</organism>
<name>A0AAV7F1S8_ARIFI</name>
<feature type="region of interest" description="Disordered" evidence="1">
    <location>
        <begin position="1"/>
        <end position="59"/>
    </location>
</feature>
<protein>
    <submittedName>
        <fullName evidence="2">Uncharacterized protein</fullName>
    </submittedName>
</protein>
<dbReference type="AlphaFoldDB" id="A0AAV7F1S8"/>
<dbReference type="Proteomes" id="UP000825729">
    <property type="component" value="Unassembled WGS sequence"/>
</dbReference>
<evidence type="ECO:0000313" key="2">
    <source>
        <dbReference type="EMBL" id="KAG9455100.1"/>
    </source>
</evidence>